<organism evidence="2 3">
    <name type="scientific">Rhizoctonia solani</name>
    <dbReference type="NCBI Taxonomy" id="456999"/>
    <lineage>
        <taxon>Eukaryota</taxon>
        <taxon>Fungi</taxon>
        <taxon>Dikarya</taxon>
        <taxon>Basidiomycota</taxon>
        <taxon>Agaricomycotina</taxon>
        <taxon>Agaricomycetes</taxon>
        <taxon>Cantharellales</taxon>
        <taxon>Ceratobasidiaceae</taxon>
        <taxon>Rhizoctonia</taxon>
    </lineage>
</organism>
<reference evidence="2" key="1">
    <citation type="submission" date="2020-09" db="EMBL/GenBank/DDBJ databases">
        <title>Comparative genome analyses of four rice-infecting Rhizoctonia solani isolates reveal extensive enrichment of homogalacturonan modification genes.</title>
        <authorList>
            <person name="Lee D.-Y."/>
            <person name="Jeon J."/>
            <person name="Kim K.-T."/>
            <person name="Cheong K."/>
            <person name="Song H."/>
            <person name="Choi G."/>
            <person name="Ko J."/>
            <person name="Opiyo S.O."/>
            <person name="Zuo S."/>
            <person name="Madhav S."/>
            <person name="Lee Y.-H."/>
            <person name="Wang G.-L."/>
        </authorList>
    </citation>
    <scope>NUCLEOTIDE SEQUENCE</scope>
    <source>
        <strain evidence="2">AG1-IA YN-7</strain>
    </source>
</reference>
<feature type="compositionally biased region" description="Basic and acidic residues" evidence="1">
    <location>
        <begin position="170"/>
        <end position="180"/>
    </location>
</feature>
<evidence type="ECO:0000313" key="3">
    <source>
        <dbReference type="Proteomes" id="UP000650582"/>
    </source>
</evidence>
<comment type="caution">
    <text evidence="2">The sequence shown here is derived from an EMBL/GenBank/DDBJ whole genome shotgun (WGS) entry which is preliminary data.</text>
</comment>
<sequence length="276" mass="31087">MHPIFPEVGWHIVSKTYRAAKKFITSPPLLDAILGMDPNYETVPYFETEILRRELMRSNLTDSNPDVTVIATGMIYNPEFLKYSEQIPFDIFSLSQPEPYGLCKFTEEYRATSSFDLLASIGGLLALLQGIHVLVFGRPLFWGMFGAKLITPFGLAGKLATQAFRERLQQQYHRRAEPQDSTKTTQELGTEESGSRVEIDMTRFLLDYVIDMGPASLPSPPQEKQDSETDGSDSEDSEDEVSYQRVRGLGKEDGVEATKLEWESGTIEPVKSEDQV</sequence>
<feature type="compositionally biased region" description="Acidic residues" evidence="1">
    <location>
        <begin position="228"/>
        <end position="241"/>
    </location>
</feature>
<feature type="region of interest" description="Disordered" evidence="1">
    <location>
        <begin position="170"/>
        <end position="194"/>
    </location>
</feature>
<protein>
    <submittedName>
        <fullName evidence="2">Uncharacterized protein</fullName>
    </submittedName>
</protein>
<dbReference type="EMBL" id="JACYCC010000036">
    <property type="protein sequence ID" value="KAF8680962.1"/>
    <property type="molecule type" value="Genomic_DNA"/>
</dbReference>
<feature type="region of interest" description="Disordered" evidence="1">
    <location>
        <begin position="215"/>
        <end position="276"/>
    </location>
</feature>
<gene>
    <name evidence="2" type="ORF">RHS04_02920</name>
</gene>
<proteinExistence type="predicted"/>
<accession>A0A8H7HCM5</accession>
<evidence type="ECO:0000313" key="2">
    <source>
        <dbReference type="EMBL" id="KAF8680962.1"/>
    </source>
</evidence>
<name>A0A8H7HCM5_9AGAM</name>
<dbReference type="Proteomes" id="UP000650582">
    <property type="component" value="Unassembled WGS sequence"/>
</dbReference>
<feature type="compositionally biased region" description="Basic and acidic residues" evidence="1">
    <location>
        <begin position="249"/>
        <end position="262"/>
    </location>
</feature>
<dbReference type="AlphaFoldDB" id="A0A8H7HCM5"/>
<evidence type="ECO:0000256" key="1">
    <source>
        <dbReference type="SAM" id="MobiDB-lite"/>
    </source>
</evidence>